<evidence type="ECO:0000313" key="5">
    <source>
        <dbReference type="Proteomes" id="UP000504714"/>
    </source>
</evidence>
<dbReference type="SUPFAM" id="SSF53807">
    <property type="entry name" value="Helical backbone' metal receptor"/>
    <property type="match status" value="1"/>
</dbReference>
<dbReference type="Gene3D" id="3.40.50.1980">
    <property type="entry name" value="Nitrogenase molybdenum iron protein domain"/>
    <property type="match status" value="2"/>
</dbReference>
<evidence type="ECO:0000256" key="1">
    <source>
        <dbReference type="ARBA" id="ARBA00022729"/>
    </source>
</evidence>
<sequence>MAKYQQATEILNWFLGCLYPMNFELRQGGKGDRPMSVDYYLMRRAPAANNTAASKTKGIYYFFIGLLGYWLIALPVYAAVERVISLAPSTTELAYAAGLGEKLVAASDFSDYPAAANKLERVASWQGINVERILALKPDLILAWRGGNPQRPLDQLAALGIPIFYSDARSFEQIAQELEKLTAYSPHPDRARQAAAHIRQRSAALYHQYGHQSVHRSSPLRILIQLGTQPLFTSSADTLQNEIISLCGGKNIFADSRVPWPQISREQVLRRQPQLIVITGQSAAHVKNFWLPQLKLPVIALNKRVA</sequence>
<dbReference type="PANTHER" id="PTHR30535">
    <property type="entry name" value="VITAMIN B12-BINDING PROTEIN"/>
    <property type="match status" value="1"/>
</dbReference>
<dbReference type="InterPro" id="IPR050902">
    <property type="entry name" value="ABC_Transporter_SBP"/>
</dbReference>
<dbReference type="PANTHER" id="PTHR30535:SF34">
    <property type="entry name" value="MOLYBDATE-BINDING PROTEIN MOLA"/>
    <property type="match status" value="1"/>
</dbReference>
<dbReference type="Pfam" id="PF01497">
    <property type="entry name" value="Peripla_BP_2"/>
    <property type="match status" value="1"/>
</dbReference>
<protein>
    <submittedName>
        <fullName evidence="4">Vitamin B12-binding protein</fullName>
    </submittedName>
</protein>
<evidence type="ECO:0000259" key="3">
    <source>
        <dbReference type="PROSITE" id="PS50983"/>
    </source>
</evidence>
<dbReference type="PROSITE" id="PS50983">
    <property type="entry name" value="FE_B12_PBP"/>
    <property type="match status" value="1"/>
</dbReference>
<dbReference type="NCBIfam" id="NF038402">
    <property type="entry name" value="TroA_like"/>
    <property type="match status" value="1"/>
</dbReference>
<gene>
    <name evidence="4" type="primary">btuF</name>
    <name evidence="4" type="ORF">RINTU1_17390</name>
</gene>
<organism evidence="4 5">
    <name type="scientific">Candidatus Regiella insecticola</name>
    <dbReference type="NCBI Taxonomy" id="138073"/>
    <lineage>
        <taxon>Bacteria</taxon>
        <taxon>Pseudomonadati</taxon>
        <taxon>Pseudomonadota</taxon>
        <taxon>Gammaproteobacteria</taxon>
        <taxon>Enterobacterales</taxon>
        <taxon>Enterobacteriaceae</taxon>
        <taxon>aphid secondary symbionts</taxon>
        <taxon>Candidatus Regiella</taxon>
    </lineage>
</organism>
<dbReference type="InterPro" id="IPR054828">
    <property type="entry name" value="Vit_B12_bind_prot"/>
</dbReference>
<dbReference type="InterPro" id="IPR002491">
    <property type="entry name" value="ABC_transptr_periplasmic_BD"/>
</dbReference>
<name>A0A6L2ZPC1_9ENTR</name>
<dbReference type="CDD" id="cd01144">
    <property type="entry name" value="BtuF"/>
    <property type="match status" value="1"/>
</dbReference>
<dbReference type="EMBL" id="BLXO01000003">
    <property type="protein sequence ID" value="GFN46254.1"/>
    <property type="molecule type" value="Genomic_DNA"/>
</dbReference>
<feature type="transmembrane region" description="Helical" evidence="2">
    <location>
        <begin position="59"/>
        <end position="80"/>
    </location>
</feature>
<reference evidence="4 5" key="1">
    <citation type="submission" date="2020-06" db="EMBL/GenBank/DDBJ databases">
        <title>The genome sequence of Candidatus Regiella insecticola strain Tut.</title>
        <authorList>
            <person name="Nikoh N."/>
            <person name="Tsuchida T."/>
            <person name="Koga R."/>
            <person name="Oshima K."/>
            <person name="Hattori M."/>
            <person name="Fukatsu T."/>
        </authorList>
    </citation>
    <scope>NUCLEOTIDE SEQUENCE [LARGE SCALE GENOMIC DNA]</scope>
    <source>
        <strain evidence="4 5">Tut</strain>
    </source>
</reference>
<proteinExistence type="predicted"/>
<comment type="caution">
    <text evidence="4">The sequence shown here is derived from an EMBL/GenBank/DDBJ whole genome shotgun (WGS) entry which is preliminary data.</text>
</comment>
<dbReference type="NCBIfam" id="NF002894">
    <property type="entry name" value="PRK03379.1"/>
    <property type="match status" value="1"/>
</dbReference>
<keyword evidence="2" id="KW-0472">Membrane</keyword>
<evidence type="ECO:0000256" key="2">
    <source>
        <dbReference type="SAM" id="Phobius"/>
    </source>
</evidence>
<evidence type="ECO:0000313" key="4">
    <source>
        <dbReference type="EMBL" id="GFN46254.1"/>
    </source>
</evidence>
<keyword evidence="2" id="KW-1133">Transmembrane helix</keyword>
<dbReference type="Proteomes" id="UP000504714">
    <property type="component" value="Unassembled WGS sequence"/>
</dbReference>
<dbReference type="AlphaFoldDB" id="A0A6L2ZPC1"/>
<accession>A0A6L2ZPC1</accession>
<keyword evidence="2" id="KW-0812">Transmembrane</keyword>
<keyword evidence="1" id="KW-0732">Signal</keyword>
<feature type="domain" description="Fe/B12 periplasmic-binding" evidence="3">
    <location>
        <begin position="82"/>
        <end position="306"/>
    </location>
</feature>